<keyword evidence="4" id="KW-0399">Innate immunity</keyword>
<organism evidence="16 17">
    <name type="scientific">Galemys pyrenaicus</name>
    <name type="common">Iberian desman</name>
    <name type="synonym">Pyrenean desman</name>
    <dbReference type="NCBI Taxonomy" id="202257"/>
    <lineage>
        <taxon>Eukaryota</taxon>
        <taxon>Metazoa</taxon>
        <taxon>Chordata</taxon>
        <taxon>Craniata</taxon>
        <taxon>Vertebrata</taxon>
        <taxon>Euteleostomi</taxon>
        <taxon>Mammalia</taxon>
        <taxon>Eutheria</taxon>
        <taxon>Laurasiatheria</taxon>
        <taxon>Eulipotyphla</taxon>
        <taxon>Talpidae</taxon>
        <taxon>Galemys</taxon>
    </lineage>
</organism>
<evidence type="ECO:0000259" key="14">
    <source>
        <dbReference type="PROSITE" id="PS51059"/>
    </source>
</evidence>
<dbReference type="GO" id="GO:0003950">
    <property type="term" value="F:NAD+ poly-ADP-ribosyltransferase activity"/>
    <property type="evidence" value="ECO:0007669"/>
    <property type="project" value="InterPro"/>
</dbReference>
<dbReference type="SUPFAM" id="SSF52949">
    <property type="entry name" value="Macro domain-like"/>
    <property type="match status" value="2"/>
</dbReference>
<evidence type="ECO:0000256" key="5">
    <source>
        <dbReference type="ARBA" id="ARBA00022676"/>
    </source>
</evidence>
<dbReference type="PANTHER" id="PTHR14453">
    <property type="entry name" value="PARP/ZINC FINGER CCCH TYPE DOMAIN CONTAINING PROTEIN"/>
    <property type="match status" value="1"/>
</dbReference>
<keyword evidence="17" id="KW-1185">Reference proteome</keyword>
<dbReference type="GO" id="GO:0070212">
    <property type="term" value="P:protein poly-ADP-ribosylation"/>
    <property type="evidence" value="ECO:0007669"/>
    <property type="project" value="TreeGrafter"/>
</dbReference>
<comment type="subcellular location">
    <subcellularLocation>
        <location evidence="2">Cytoplasm</location>
    </subcellularLocation>
    <subcellularLocation>
        <location evidence="1">Nucleus</location>
    </subcellularLocation>
</comment>
<dbReference type="CDD" id="cd01439">
    <property type="entry name" value="TCCD_inducible_PARP_like"/>
    <property type="match status" value="1"/>
</dbReference>
<dbReference type="AlphaFoldDB" id="A0A8J6BDR3"/>
<dbReference type="PANTHER" id="PTHR14453:SF70">
    <property type="entry name" value="PROTEIN MONO-ADP-RIBOSYLTRANSFERASE PARP9"/>
    <property type="match status" value="1"/>
</dbReference>
<dbReference type="InterPro" id="IPR052056">
    <property type="entry name" value="Mono-ARTD/PARP"/>
</dbReference>
<evidence type="ECO:0000256" key="4">
    <source>
        <dbReference type="ARBA" id="ARBA00022588"/>
    </source>
</evidence>
<evidence type="ECO:0000256" key="8">
    <source>
        <dbReference type="ARBA" id="ARBA00022737"/>
    </source>
</evidence>
<keyword evidence="6" id="KW-0808">Transferase</keyword>
<dbReference type="InterPro" id="IPR043472">
    <property type="entry name" value="Macro_dom-like"/>
</dbReference>
<reference evidence="16" key="1">
    <citation type="journal article" date="2021" name="Evol. Appl.">
        <title>The genome of the Pyrenean desman and the effects of bottlenecks and inbreeding on the genomic landscape of an endangered species.</title>
        <authorList>
            <person name="Escoda L."/>
            <person name="Castresana J."/>
        </authorList>
    </citation>
    <scope>NUCLEOTIDE SEQUENCE</scope>
    <source>
        <strain evidence="16">IBE-C5619</strain>
    </source>
</reference>
<evidence type="ECO:0000256" key="12">
    <source>
        <dbReference type="ARBA" id="ARBA00023242"/>
    </source>
</evidence>
<dbReference type="Proteomes" id="UP000700334">
    <property type="component" value="Unassembled WGS sequence"/>
</dbReference>
<evidence type="ECO:0000256" key="10">
    <source>
        <dbReference type="ARBA" id="ARBA00022859"/>
    </source>
</evidence>
<feature type="domain" description="PARP catalytic" evidence="14">
    <location>
        <begin position="613"/>
        <end position="829"/>
    </location>
</feature>
<dbReference type="EMBL" id="JAGFMF010011454">
    <property type="protein sequence ID" value="KAG8522019.1"/>
    <property type="molecule type" value="Genomic_DNA"/>
</dbReference>
<keyword evidence="9" id="KW-0013">ADP-ribosylation</keyword>
<keyword evidence="11" id="KW-0520">NAD</keyword>
<evidence type="ECO:0000313" key="17">
    <source>
        <dbReference type="Proteomes" id="UP000700334"/>
    </source>
</evidence>
<dbReference type="GO" id="GO:0003714">
    <property type="term" value="F:transcription corepressor activity"/>
    <property type="evidence" value="ECO:0007669"/>
    <property type="project" value="TreeGrafter"/>
</dbReference>
<dbReference type="GO" id="GO:0016779">
    <property type="term" value="F:nucleotidyltransferase activity"/>
    <property type="evidence" value="ECO:0007669"/>
    <property type="project" value="UniProtKB-KW"/>
</dbReference>
<dbReference type="GO" id="GO:0045087">
    <property type="term" value="P:innate immune response"/>
    <property type="evidence" value="ECO:0007669"/>
    <property type="project" value="UniProtKB-KW"/>
</dbReference>
<evidence type="ECO:0000256" key="7">
    <source>
        <dbReference type="ARBA" id="ARBA00022695"/>
    </source>
</evidence>
<dbReference type="GO" id="GO:1990404">
    <property type="term" value="F:NAD+-protein mono-ADP-ribosyltransferase activity"/>
    <property type="evidence" value="ECO:0007669"/>
    <property type="project" value="TreeGrafter"/>
</dbReference>
<evidence type="ECO:0000256" key="11">
    <source>
        <dbReference type="ARBA" id="ARBA00023027"/>
    </source>
</evidence>
<dbReference type="GO" id="GO:0005737">
    <property type="term" value="C:cytoplasm"/>
    <property type="evidence" value="ECO:0007669"/>
    <property type="project" value="UniProtKB-SubCell"/>
</dbReference>
<evidence type="ECO:0000256" key="1">
    <source>
        <dbReference type="ARBA" id="ARBA00004123"/>
    </source>
</evidence>
<feature type="domain" description="Macro" evidence="15">
    <location>
        <begin position="292"/>
        <end position="452"/>
    </location>
</feature>
<keyword evidence="5" id="KW-0328">Glycosyltransferase</keyword>
<dbReference type="PROSITE" id="PS51154">
    <property type="entry name" value="MACRO"/>
    <property type="match status" value="2"/>
</dbReference>
<evidence type="ECO:0000256" key="13">
    <source>
        <dbReference type="ARBA" id="ARBA00024347"/>
    </source>
</evidence>
<dbReference type="CDD" id="cd02907">
    <property type="entry name" value="Macro_Af1521_BAL-like"/>
    <property type="match status" value="1"/>
</dbReference>
<gene>
    <name evidence="16" type="ORF">J0S82_014981</name>
</gene>
<dbReference type="InterPro" id="IPR002589">
    <property type="entry name" value="Macro_dom"/>
</dbReference>
<evidence type="ECO:0000256" key="9">
    <source>
        <dbReference type="ARBA" id="ARBA00022765"/>
    </source>
</evidence>
<dbReference type="Pfam" id="PF01661">
    <property type="entry name" value="Macro"/>
    <property type="match status" value="2"/>
</dbReference>
<dbReference type="GO" id="GO:0044389">
    <property type="term" value="F:ubiquitin-like protein ligase binding"/>
    <property type="evidence" value="ECO:0007669"/>
    <property type="project" value="TreeGrafter"/>
</dbReference>
<dbReference type="OrthoDB" id="6133115at2759"/>
<name>A0A8J6BDR3_GALPY</name>
<keyword evidence="3" id="KW-0963">Cytoplasm</keyword>
<evidence type="ECO:0000259" key="15">
    <source>
        <dbReference type="PROSITE" id="PS51154"/>
    </source>
</evidence>
<dbReference type="PROSITE" id="PS51059">
    <property type="entry name" value="PARP_CATALYTIC"/>
    <property type="match status" value="1"/>
</dbReference>
<dbReference type="FunFam" id="3.40.220.10:FF:000010">
    <property type="entry name" value="Poly [ADP-ribose] polymerase"/>
    <property type="match status" value="1"/>
</dbReference>
<dbReference type="SUPFAM" id="SSF56399">
    <property type="entry name" value="ADP-ribosylation"/>
    <property type="match status" value="1"/>
</dbReference>
<dbReference type="Gene3D" id="3.90.228.10">
    <property type="match status" value="1"/>
</dbReference>
<proteinExistence type="inferred from homology"/>
<evidence type="ECO:0000313" key="16">
    <source>
        <dbReference type="EMBL" id="KAG8522019.1"/>
    </source>
</evidence>
<dbReference type="GO" id="GO:0005634">
    <property type="term" value="C:nucleus"/>
    <property type="evidence" value="ECO:0007669"/>
    <property type="project" value="UniProtKB-SubCell"/>
</dbReference>
<dbReference type="Gene3D" id="3.40.220.10">
    <property type="entry name" value="Leucine Aminopeptidase, subunit E, domain 1"/>
    <property type="match status" value="2"/>
</dbReference>
<keyword evidence="10" id="KW-0391">Immunity</keyword>
<dbReference type="GO" id="GO:0060335">
    <property type="term" value="P:positive regulation of type II interferon-mediated signaling pathway"/>
    <property type="evidence" value="ECO:0007669"/>
    <property type="project" value="TreeGrafter"/>
</dbReference>
<dbReference type="SMART" id="SM00506">
    <property type="entry name" value="A1pp"/>
    <property type="match status" value="2"/>
</dbReference>
<dbReference type="GO" id="GO:0010629">
    <property type="term" value="P:negative regulation of gene expression"/>
    <property type="evidence" value="ECO:0007669"/>
    <property type="project" value="TreeGrafter"/>
</dbReference>
<dbReference type="InterPro" id="IPR012317">
    <property type="entry name" value="Poly(ADP-ribose)pol_cat_dom"/>
</dbReference>
<sequence length="829" mass="93417">MDRKGKKEKNVKNPGTLRMDSLEGGVEAACSEESETGTLEENYSCQVPINHNDVYILKNNLYLLCEVLQKKFDCISTLVSPAQEGNKKSLQVFRKMLTPELELSVWKDDLTRHAVDVVVNAANEDLLHGGGLAYALVKAGGYEIQEESRAFVHKHGRLQPGEIAITKAGRLPCQLIIHAVGPRWEKGDDQRCASLLKSAITNILKFATHNRKIKTIAIPAVSSGIFQFPLHLCTQLIVDTIRLYFQGTCQNCCLKEIHLVSNEDPTVAAFKDAAERVIGSNELVSWMNREVVPPFNITFVNNLTLQVVQGCIEQQETDVIVNSANPDGNLKCGLLSESILKHAGKEMERDFHKKMTKLAQDPLLVTQGFKLSCRYVYHVLWNSKGFKPYRMLMSVMKMCLLKCLELNVTSISFPALGTGSVGIEKNEAAKIMFDEVLNFARQFLKKKLTVKFVIFPAQSDLYRTFITEMEKIKSRPQSCNNKNGPQWIRERGENGHEATSPAINLMGLNPEKMGEAELWLHRMLSNKGHHVIENNHILCLGKEEHDSIAQLPKTPGVSITESISPGKAKLVIKGAETDIIEVVINIEYLLCQVQEEVARKKEQALWSLSGQIDQQPRNQYEMKENKFLKCLKIETEEIQDQKKQFENSGFQVEKIDNVALRDAFQRKKMIMEGRMGGQPVSYRLFQQVPHQFCKLVSRVGFQRVYSTSCDYKFGAGIYFSRNLKNLSSQVKETSTTDKLIYVFEAEVLTGSFCKGHESYIVPPPLSSGAIKSHDSVVDNVSDPETFVIFSSVQAMPLYLWTCSLDHVPPQDTMLSLQKYWRCFSGSSVD</sequence>
<comment type="similarity">
    <text evidence="13">Belongs to the ARTD/PARP family.</text>
</comment>
<keyword evidence="8" id="KW-0677">Repeat</keyword>
<comment type="caution">
    <text evidence="16">The sequence shown here is derived from an EMBL/GenBank/DDBJ whole genome shotgun (WGS) entry which is preliminary data.</text>
</comment>
<evidence type="ECO:0000256" key="3">
    <source>
        <dbReference type="ARBA" id="ARBA00022490"/>
    </source>
</evidence>
<evidence type="ECO:0000256" key="2">
    <source>
        <dbReference type="ARBA" id="ARBA00004496"/>
    </source>
</evidence>
<feature type="domain" description="Macro" evidence="15">
    <location>
        <begin position="90"/>
        <end position="278"/>
    </location>
</feature>
<keyword evidence="7" id="KW-0548">Nucleotidyltransferase</keyword>
<accession>A0A8J6BDR3</accession>
<protein>
    <submittedName>
        <fullName evidence="16">Protein mono-ADP-ribosyltransferase PARP9</fullName>
    </submittedName>
</protein>
<evidence type="ECO:0000256" key="6">
    <source>
        <dbReference type="ARBA" id="ARBA00022679"/>
    </source>
</evidence>
<keyword evidence="12" id="KW-0539">Nucleus</keyword>